<dbReference type="GO" id="GO:0006014">
    <property type="term" value="P:D-ribose metabolic process"/>
    <property type="evidence" value="ECO:0007669"/>
    <property type="project" value="TreeGrafter"/>
</dbReference>
<dbReference type="InterPro" id="IPR004788">
    <property type="entry name" value="Ribose5P_isomerase_type_A"/>
</dbReference>
<gene>
    <name evidence="3" type="primary">rpiA</name>
    <name evidence="3" type="ORF">DXN04_27760</name>
</gene>
<dbReference type="SUPFAM" id="SSF100950">
    <property type="entry name" value="NagB/RpiA/CoA transferase-like"/>
    <property type="match status" value="1"/>
</dbReference>
<dbReference type="AlphaFoldDB" id="A0A3E1NUD3"/>
<dbReference type="GO" id="GO:0009052">
    <property type="term" value="P:pentose-phosphate shunt, non-oxidative branch"/>
    <property type="evidence" value="ECO:0007669"/>
    <property type="project" value="InterPro"/>
</dbReference>
<dbReference type="GO" id="GO:0005829">
    <property type="term" value="C:cytosol"/>
    <property type="evidence" value="ECO:0007669"/>
    <property type="project" value="TreeGrafter"/>
</dbReference>
<dbReference type="InterPro" id="IPR037171">
    <property type="entry name" value="NagB/RpiA_transferase-like"/>
</dbReference>
<accession>A0A3E1NUD3</accession>
<evidence type="ECO:0000256" key="2">
    <source>
        <dbReference type="NCBIfam" id="TIGR00021"/>
    </source>
</evidence>
<dbReference type="Gene3D" id="3.40.50.1360">
    <property type="match status" value="1"/>
</dbReference>
<protein>
    <recommendedName>
        <fullName evidence="2">Ribose 5-phosphate isomerase A</fullName>
        <ecNumber evidence="2">5.3.1.6</ecNumber>
    </recommendedName>
</protein>
<organism evidence="3 4">
    <name type="scientific">Chitinophaga silvisoli</name>
    <dbReference type="NCBI Taxonomy" id="2291814"/>
    <lineage>
        <taxon>Bacteria</taxon>
        <taxon>Pseudomonadati</taxon>
        <taxon>Bacteroidota</taxon>
        <taxon>Chitinophagia</taxon>
        <taxon>Chitinophagales</taxon>
        <taxon>Chitinophagaceae</taxon>
        <taxon>Chitinophaga</taxon>
    </lineage>
</organism>
<comment type="caution">
    <text evidence="3">The sequence shown here is derived from an EMBL/GenBank/DDBJ whole genome shotgun (WGS) entry which is preliminary data.</text>
</comment>
<dbReference type="GO" id="GO:0004751">
    <property type="term" value="F:ribose-5-phosphate isomerase activity"/>
    <property type="evidence" value="ECO:0007669"/>
    <property type="project" value="UniProtKB-UniRule"/>
</dbReference>
<dbReference type="PANTHER" id="PTHR11934:SF0">
    <property type="entry name" value="RIBOSE-5-PHOSPHATE ISOMERASE"/>
    <property type="match status" value="1"/>
</dbReference>
<evidence type="ECO:0000256" key="1">
    <source>
        <dbReference type="ARBA" id="ARBA00023235"/>
    </source>
</evidence>
<dbReference type="Proteomes" id="UP000261174">
    <property type="component" value="Unassembled WGS sequence"/>
</dbReference>
<sequence length="224" mass="24539">MTMADYKMEAAEKAFQLIQANQSIGLGDGSTILYLVQLIAADKTLASTLSFASSSTRTIHRLLELDLTVQALTDLNHLDLYFDGCDQFDQELNALKSGSGIHTMEKIAASMAKEFILLGDSGKYAAKLTNQFPLVIEIIPAALATIQAKLLSSFQHASIDIRDQLNDRGNYLLDLKFEQLPELNMLNTFIKMLPGVIDHSLFYHMATKAIVSGPAGIKEITPSS</sequence>
<dbReference type="SUPFAM" id="SSF75445">
    <property type="entry name" value="D-ribose-5-phosphate isomerase (RpiA), lid domain"/>
    <property type="match status" value="1"/>
</dbReference>
<dbReference type="Gene3D" id="3.30.70.260">
    <property type="match status" value="1"/>
</dbReference>
<dbReference type="SMART" id="SM01134">
    <property type="entry name" value="DeoRC"/>
    <property type="match status" value="1"/>
</dbReference>
<evidence type="ECO:0000313" key="4">
    <source>
        <dbReference type="Proteomes" id="UP000261174"/>
    </source>
</evidence>
<evidence type="ECO:0000313" key="3">
    <source>
        <dbReference type="EMBL" id="RFM31516.1"/>
    </source>
</evidence>
<dbReference type="Pfam" id="PF06026">
    <property type="entry name" value="Rib_5-P_isom_A"/>
    <property type="match status" value="1"/>
</dbReference>
<reference evidence="3 4" key="1">
    <citation type="submission" date="2018-08" db="EMBL/GenBank/DDBJ databases">
        <title>Chitinophaga sp. K20C18050901, a novel bacterium isolated from forest soil.</title>
        <authorList>
            <person name="Wang C."/>
        </authorList>
    </citation>
    <scope>NUCLEOTIDE SEQUENCE [LARGE SCALE GENOMIC DNA]</scope>
    <source>
        <strain evidence="3 4">K20C18050901</strain>
    </source>
</reference>
<dbReference type="NCBIfam" id="TIGR00021">
    <property type="entry name" value="rpiA"/>
    <property type="match status" value="1"/>
</dbReference>
<keyword evidence="1 3" id="KW-0413">Isomerase</keyword>
<keyword evidence="4" id="KW-1185">Reference proteome</keyword>
<dbReference type="EMBL" id="QTJV01000013">
    <property type="protein sequence ID" value="RFM31516.1"/>
    <property type="molecule type" value="Genomic_DNA"/>
</dbReference>
<name>A0A3E1NUD3_9BACT</name>
<dbReference type="EC" id="5.3.1.6" evidence="2"/>
<proteinExistence type="predicted"/>
<dbReference type="PANTHER" id="PTHR11934">
    <property type="entry name" value="RIBOSE-5-PHOSPHATE ISOMERASE"/>
    <property type="match status" value="1"/>
</dbReference>